<dbReference type="InterPro" id="IPR005135">
    <property type="entry name" value="Endo/exonuclease/phosphatase"/>
</dbReference>
<proteinExistence type="predicted"/>
<reference evidence="3" key="2">
    <citation type="journal article" date="2009" name="Genome Res.">
        <title>Comparative genomic analyses of the human fungal pathogens Coccidioides and their relatives.</title>
        <authorList>
            <person name="Sharpton T.J."/>
            <person name="Stajich J.E."/>
            <person name="Rounsley S.D."/>
            <person name="Gardner M.J."/>
            <person name="Wortman J.R."/>
            <person name="Jordar V.S."/>
            <person name="Maiti R."/>
            <person name="Kodira C.D."/>
            <person name="Neafsey D.E."/>
            <person name="Zeng Q."/>
            <person name="Hung C.-Y."/>
            <person name="McMahan C."/>
            <person name="Muszewska A."/>
            <person name="Grynberg M."/>
            <person name="Mandel M.A."/>
            <person name="Kellner E.M."/>
            <person name="Barker B.M."/>
            <person name="Galgiani J.N."/>
            <person name="Orbach M.J."/>
            <person name="Kirkland T.N."/>
            <person name="Cole G.T."/>
            <person name="Henn M.R."/>
            <person name="Birren B.W."/>
            <person name="Taylor J.W."/>
        </authorList>
    </citation>
    <scope>NUCLEOTIDE SEQUENCE [LARGE SCALE GENOMIC DNA]</scope>
    <source>
        <strain evidence="3">RMSCC 3488</strain>
    </source>
</reference>
<name>A0A0J6FNV2_COCPO</name>
<dbReference type="Gene3D" id="3.60.10.10">
    <property type="entry name" value="Endonuclease/exonuclease/phosphatase"/>
    <property type="match status" value="1"/>
</dbReference>
<accession>A0A0J6FNV2</accession>
<dbReference type="OrthoDB" id="276515at2759"/>
<dbReference type="PANTHER" id="PTHR12121">
    <property type="entry name" value="CARBON CATABOLITE REPRESSOR PROTEIN 4"/>
    <property type="match status" value="1"/>
</dbReference>
<dbReference type="PANTHER" id="PTHR12121:SF36">
    <property type="entry name" value="ENDONUCLEASE_EXONUCLEASE_PHOSPHATASE DOMAIN-CONTAINING PROTEIN"/>
    <property type="match status" value="1"/>
</dbReference>
<protein>
    <submittedName>
        <fullName evidence="2">Endonuclease/exonuclease/phosphatase family protein</fullName>
    </submittedName>
</protein>
<dbReference type="FunFam" id="3.60.10.10:FF:000101">
    <property type="entry name" value="Endonuclease/exonuclease/phosphatase family protein"/>
    <property type="match status" value="1"/>
</dbReference>
<dbReference type="CDD" id="cd09083">
    <property type="entry name" value="EEP-1"/>
    <property type="match status" value="1"/>
</dbReference>
<feature type="domain" description="Endonuclease/exonuclease/phosphatase" evidence="1">
    <location>
        <begin position="48"/>
        <end position="279"/>
    </location>
</feature>
<reference evidence="2 3" key="1">
    <citation type="submission" date="2007-06" db="EMBL/GenBank/DDBJ databases">
        <title>The Genome Sequence of Coccidioides posadasii RMSCC_3488.</title>
        <authorList>
            <consortium name="Coccidioides Genome Resources Consortium"/>
            <consortium name="The Broad Institute Genome Sequencing Platform"/>
            <person name="Henn M.R."/>
            <person name="Sykes S."/>
            <person name="Young S."/>
            <person name="Jaffe D."/>
            <person name="Berlin A."/>
            <person name="Alvarez P."/>
            <person name="Butler J."/>
            <person name="Gnerre S."/>
            <person name="Grabherr M."/>
            <person name="Mauceli E."/>
            <person name="Brockman W."/>
            <person name="Kodira C."/>
            <person name="Alvarado L."/>
            <person name="Zeng Q."/>
            <person name="Crawford M."/>
            <person name="Antoine C."/>
            <person name="Devon K."/>
            <person name="Galgiani J."/>
            <person name="Orsborn K."/>
            <person name="Lewis M.L."/>
            <person name="Nusbaum C."/>
            <person name="Galagan J."/>
            <person name="Birren B."/>
        </authorList>
    </citation>
    <scope>NUCLEOTIDE SEQUENCE [LARGE SCALE GENOMIC DNA]</scope>
    <source>
        <strain evidence="2 3">RMSCC 3488</strain>
    </source>
</reference>
<dbReference type="Pfam" id="PF03372">
    <property type="entry name" value="Exo_endo_phos"/>
    <property type="match status" value="1"/>
</dbReference>
<dbReference type="InterPro" id="IPR036691">
    <property type="entry name" value="Endo/exonu/phosph_ase_sf"/>
</dbReference>
<evidence type="ECO:0000259" key="1">
    <source>
        <dbReference type="Pfam" id="PF03372"/>
    </source>
</evidence>
<keyword evidence="2" id="KW-0378">Hydrolase</keyword>
<dbReference type="SUPFAM" id="SSF56219">
    <property type="entry name" value="DNase I-like"/>
    <property type="match status" value="1"/>
</dbReference>
<sequence length="290" mass="33157">MQLDCPLSIRILTHNIRYATSRPFKGEKPWPERKHLVLNELIFHTRHNAESFICLQEVLRVQLEDVLSGLNSHGDTWAYIGVGRDDGKQAGEYSPIFYRPDVWKLETWETVWLSETPEVPSKGWDAASIRIVTVGVFRHRASRKTVLAMSTHLDDQGSKSRYESAKLILRTIDGYLHKFKDRISGLFLAGDFNSEVNQEAYQVFIDPTSPLVDARDQIKPDERYGNEITYTGFGYEGERETRIDYILVGPKTEQGFPWTVKQYGVLPNKFDDGVFSSDHRAVVADGLVDC</sequence>
<dbReference type="GO" id="GO:0000175">
    <property type="term" value="F:3'-5'-RNA exonuclease activity"/>
    <property type="evidence" value="ECO:0007669"/>
    <property type="project" value="TreeGrafter"/>
</dbReference>
<keyword evidence="2" id="KW-0269">Exonuclease</keyword>
<gene>
    <name evidence="2" type="ORF">CPAG_08372</name>
</gene>
<keyword evidence="2" id="KW-0255">Endonuclease</keyword>
<reference evidence="3" key="3">
    <citation type="journal article" date="2010" name="Genome Res.">
        <title>Population genomic sequencing of Coccidioides fungi reveals recent hybridization and transposon control.</title>
        <authorList>
            <person name="Neafsey D.E."/>
            <person name="Barker B.M."/>
            <person name="Sharpton T.J."/>
            <person name="Stajich J.E."/>
            <person name="Park D.J."/>
            <person name="Whiston E."/>
            <person name="Hung C.-Y."/>
            <person name="McMahan C."/>
            <person name="White J."/>
            <person name="Sykes S."/>
            <person name="Heiman D."/>
            <person name="Young S."/>
            <person name="Zeng Q."/>
            <person name="Abouelleil A."/>
            <person name="Aftuck L."/>
            <person name="Bessette D."/>
            <person name="Brown A."/>
            <person name="FitzGerald M."/>
            <person name="Lui A."/>
            <person name="Macdonald J.P."/>
            <person name="Priest M."/>
            <person name="Orbach M.J."/>
            <person name="Galgiani J.N."/>
            <person name="Kirkland T.N."/>
            <person name="Cole G.T."/>
            <person name="Birren B.W."/>
            <person name="Henn M.R."/>
            <person name="Taylor J.W."/>
            <person name="Rounsley S.D."/>
        </authorList>
    </citation>
    <scope>NUCLEOTIDE SEQUENCE [LARGE SCALE GENOMIC DNA]</scope>
    <source>
        <strain evidence="3">RMSCC 3488</strain>
    </source>
</reference>
<dbReference type="GO" id="GO:0004519">
    <property type="term" value="F:endonuclease activity"/>
    <property type="evidence" value="ECO:0007669"/>
    <property type="project" value="UniProtKB-KW"/>
</dbReference>
<dbReference type="EMBL" id="DS268113">
    <property type="protein sequence ID" value="KMM72073.1"/>
    <property type="molecule type" value="Genomic_DNA"/>
</dbReference>
<dbReference type="VEuPathDB" id="FungiDB:CPAG_08372"/>
<dbReference type="Proteomes" id="UP000054567">
    <property type="component" value="Unassembled WGS sequence"/>
</dbReference>
<dbReference type="InterPro" id="IPR050410">
    <property type="entry name" value="CCR4/nocturin_mRNA_transcr"/>
</dbReference>
<organism evidence="2 3">
    <name type="scientific">Coccidioides posadasii RMSCC 3488</name>
    <dbReference type="NCBI Taxonomy" id="454284"/>
    <lineage>
        <taxon>Eukaryota</taxon>
        <taxon>Fungi</taxon>
        <taxon>Dikarya</taxon>
        <taxon>Ascomycota</taxon>
        <taxon>Pezizomycotina</taxon>
        <taxon>Eurotiomycetes</taxon>
        <taxon>Eurotiomycetidae</taxon>
        <taxon>Onygenales</taxon>
        <taxon>Onygenaceae</taxon>
        <taxon>Coccidioides</taxon>
    </lineage>
</organism>
<evidence type="ECO:0000313" key="2">
    <source>
        <dbReference type="EMBL" id="KMM72073.1"/>
    </source>
</evidence>
<keyword evidence="2" id="KW-0540">Nuclease</keyword>
<evidence type="ECO:0000313" key="3">
    <source>
        <dbReference type="Proteomes" id="UP000054567"/>
    </source>
</evidence>
<dbReference type="AlphaFoldDB" id="A0A0J6FNV2"/>